<sequence length="231" mass="24845">MLSNTLIQIALFTGRAVAGNQNVPITEEEMAALQAAGLNRRGNQNVPITEEEMSALNAAGLNSRDSKIEARYTGKVMSCGKKVNGKDRVGGKGRWVPLDTFGNLAHEFCSAYVGTDIAKGHETSDTYGVKLTKGQDANLIFAIYNTEKEGSMVVDYTTCYNAMMEPAKSGMPAGVNPPVHDEFKRSSAGSTLRFAKRDGDTCYGKDNNDVEGGYYKVDGMGAFGSEIQMPT</sequence>
<protein>
    <submittedName>
        <fullName evidence="1">Ecp2 effector protein domain-containing protein</fullName>
    </submittedName>
</protein>
<evidence type="ECO:0000313" key="1">
    <source>
        <dbReference type="EMBL" id="KAK9783887.1"/>
    </source>
</evidence>
<keyword evidence="2" id="KW-1185">Reference proteome</keyword>
<proteinExistence type="predicted"/>
<comment type="caution">
    <text evidence="1">The sequence shown here is derived from an EMBL/GenBank/DDBJ whole genome shotgun (WGS) entry which is preliminary data.</text>
</comment>
<gene>
    <name evidence="1" type="ORF">SCAR479_00446</name>
</gene>
<dbReference type="Proteomes" id="UP001465668">
    <property type="component" value="Unassembled WGS sequence"/>
</dbReference>
<accession>A0ABR2Y9X4</accession>
<evidence type="ECO:0000313" key="2">
    <source>
        <dbReference type="Proteomes" id="UP001465668"/>
    </source>
</evidence>
<reference evidence="1 2" key="1">
    <citation type="submission" date="2024-02" db="EMBL/GenBank/DDBJ databases">
        <title>First draft genome assembly of two strains of Seiridium cardinale.</title>
        <authorList>
            <person name="Emiliani G."/>
            <person name="Scali E."/>
        </authorList>
    </citation>
    <scope>NUCLEOTIDE SEQUENCE [LARGE SCALE GENOMIC DNA]</scope>
    <source>
        <strain evidence="1 2">BM-138-000479</strain>
    </source>
</reference>
<organism evidence="1 2">
    <name type="scientific">Seiridium cardinale</name>
    <dbReference type="NCBI Taxonomy" id="138064"/>
    <lineage>
        <taxon>Eukaryota</taxon>
        <taxon>Fungi</taxon>
        <taxon>Dikarya</taxon>
        <taxon>Ascomycota</taxon>
        <taxon>Pezizomycotina</taxon>
        <taxon>Sordariomycetes</taxon>
        <taxon>Xylariomycetidae</taxon>
        <taxon>Amphisphaeriales</taxon>
        <taxon>Sporocadaceae</taxon>
        <taxon>Seiridium</taxon>
    </lineage>
</organism>
<name>A0ABR2Y9X4_9PEZI</name>
<dbReference type="EMBL" id="JARVKM010000001">
    <property type="protein sequence ID" value="KAK9783887.1"/>
    <property type="molecule type" value="Genomic_DNA"/>
</dbReference>